<evidence type="ECO:0000256" key="3">
    <source>
        <dbReference type="PIRNR" id="PIRNR005751"/>
    </source>
</evidence>
<dbReference type="NCBIfam" id="TIGR00125">
    <property type="entry name" value="cyt_tran_rel"/>
    <property type="match status" value="1"/>
</dbReference>
<dbReference type="RefSeq" id="WP_069661906.1">
    <property type="nucleotide sequence ID" value="NZ_JBHUJJ010000001.1"/>
</dbReference>
<dbReference type="PROSITE" id="PS51186">
    <property type="entry name" value="GNAT"/>
    <property type="match status" value="1"/>
</dbReference>
<dbReference type="PANTHER" id="PTHR40599:SF1">
    <property type="entry name" value="[CITRATE [PRO-3S]-LYASE] LIGASE"/>
    <property type="match status" value="1"/>
</dbReference>
<protein>
    <recommendedName>
        <fullName evidence="3">[Citrate [pro-3S]-lyase] ligase</fullName>
        <ecNumber evidence="3">6.2.1.22</ecNumber>
    </recommendedName>
</protein>
<keyword evidence="2 3" id="KW-0067">ATP-binding</keyword>
<name>A0A1E5H6Y5_9ENTE</name>
<dbReference type="OrthoDB" id="9779753at2"/>
<comment type="catalytic activity">
    <reaction evidence="3">
        <text>holo-[citrate lyase ACP] + acetate + ATP = acetyl-[citrate lyase ACP] + AMP + diphosphate</text>
        <dbReference type="Rhea" id="RHEA:23788"/>
        <dbReference type="Rhea" id="RHEA-COMP:10158"/>
        <dbReference type="Rhea" id="RHEA-COMP:13710"/>
        <dbReference type="ChEBI" id="CHEBI:30089"/>
        <dbReference type="ChEBI" id="CHEBI:30616"/>
        <dbReference type="ChEBI" id="CHEBI:33019"/>
        <dbReference type="ChEBI" id="CHEBI:82683"/>
        <dbReference type="ChEBI" id="CHEBI:137976"/>
        <dbReference type="ChEBI" id="CHEBI:456215"/>
        <dbReference type="EC" id="6.2.1.22"/>
    </reaction>
</comment>
<dbReference type="PIRSF" id="PIRSF005751">
    <property type="entry name" value="Acet_citr_lig"/>
    <property type="match status" value="1"/>
</dbReference>
<dbReference type="NCBIfam" id="TIGR00124">
    <property type="entry name" value="cit_ly_ligase"/>
    <property type="match status" value="1"/>
</dbReference>
<dbReference type="InterPro" id="IPR005216">
    <property type="entry name" value="Citrate_lyase_ligase"/>
</dbReference>
<dbReference type="GO" id="GO:0005524">
    <property type="term" value="F:ATP binding"/>
    <property type="evidence" value="ECO:0007669"/>
    <property type="project" value="UniProtKB-UniRule"/>
</dbReference>
<evidence type="ECO:0000256" key="2">
    <source>
        <dbReference type="ARBA" id="ARBA00022840"/>
    </source>
</evidence>
<accession>A0A1E5H6Y5</accession>
<dbReference type="EC" id="6.2.1.22" evidence="3"/>
<evidence type="ECO:0000259" key="4">
    <source>
        <dbReference type="PROSITE" id="PS51186"/>
    </source>
</evidence>
<dbReference type="SUPFAM" id="SSF52374">
    <property type="entry name" value="Nucleotidylyl transferase"/>
    <property type="match status" value="1"/>
</dbReference>
<dbReference type="Gene3D" id="3.40.630.30">
    <property type="match status" value="1"/>
</dbReference>
<organism evidence="5 6">
    <name type="scientific">Enterococcus termitis</name>
    <dbReference type="NCBI Taxonomy" id="332950"/>
    <lineage>
        <taxon>Bacteria</taxon>
        <taxon>Bacillati</taxon>
        <taxon>Bacillota</taxon>
        <taxon>Bacilli</taxon>
        <taxon>Lactobacillales</taxon>
        <taxon>Enterococcaceae</taxon>
        <taxon>Enterococcus</taxon>
    </lineage>
</organism>
<sequence>MRTKRLWLDRDPAAYKQWTELLKASDLVPDDQVDYTLGIYAEEALVATGSIYHNILKCIAIDPTYQNENLLTQVVQELRVQLLESGFTHYFLYTKPAVCHLFQSLGFSEIIRTEDIAFMEQGGPDFNEYLKEITASKRNTLKNAAIVMNANPFTNGHLYLITQAAKKNETVYIFVVSEERSLFDTATRFRLVQEGVRHLTNVVVLPTREYIVSSATFPSYFLKDQAQEAVARVQATLDAVLFKKKIAPVLSITTRYVGEEPLSPVTDIYNQAMKKEFSSDLHLTILPRKKLGQEVISASRVRALLNEQAYEAIRSLVPETTFIEIMKQKKE</sequence>
<keyword evidence="3 5" id="KW-0436">Ligase</keyword>
<dbReference type="InterPro" id="IPR000182">
    <property type="entry name" value="GNAT_dom"/>
</dbReference>
<dbReference type="Gene3D" id="3.40.50.620">
    <property type="entry name" value="HUPs"/>
    <property type="match status" value="1"/>
</dbReference>
<dbReference type="InterPro" id="IPR016181">
    <property type="entry name" value="Acyl_CoA_acyltransferase"/>
</dbReference>
<gene>
    <name evidence="5" type="ORF">BCR25_01900</name>
</gene>
<evidence type="ECO:0000313" key="6">
    <source>
        <dbReference type="Proteomes" id="UP000095094"/>
    </source>
</evidence>
<dbReference type="GO" id="GO:0016747">
    <property type="term" value="F:acyltransferase activity, transferring groups other than amino-acyl groups"/>
    <property type="evidence" value="ECO:0007669"/>
    <property type="project" value="InterPro"/>
</dbReference>
<dbReference type="InterPro" id="IPR013166">
    <property type="entry name" value="Citrate_lyase_ligase_C"/>
</dbReference>
<dbReference type="Pfam" id="PF08218">
    <property type="entry name" value="Citrate_ly_lig"/>
    <property type="match status" value="1"/>
</dbReference>
<dbReference type="InterPro" id="IPR014729">
    <property type="entry name" value="Rossmann-like_a/b/a_fold"/>
</dbReference>
<feature type="domain" description="N-acetyltransferase" evidence="4">
    <location>
        <begin position="1"/>
        <end position="136"/>
    </location>
</feature>
<reference evidence="6" key="1">
    <citation type="submission" date="2016-09" db="EMBL/GenBank/DDBJ databases">
        <authorList>
            <person name="Gulvik C.A."/>
        </authorList>
    </citation>
    <scope>NUCLEOTIDE SEQUENCE [LARGE SCALE GENOMIC DNA]</scope>
    <source>
        <strain evidence="6">LMG 8895</strain>
    </source>
</reference>
<comment type="caution">
    <text evidence="5">The sequence shown here is derived from an EMBL/GenBank/DDBJ whole genome shotgun (WGS) entry which is preliminary data.</text>
</comment>
<dbReference type="Proteomes" id="UP000095094">
    <property type="component" value="Unassembled WGS sequence"/>
</dbReference>
<evidence type="ECO:0000256" key="1">
    <source>
        <dbReference type="ARBA" id="ARBA00022741"/>
    </source>
</evidence>
<dbReference type="InterPro" id="IPR004821">
    <property type="entry name" value="Cyt_trans-like"/>
</dbReference>
<dbReference type="GO" id="GO:0008771">
    <property type="term" value="F:[citrate (pro-3S)-lyase] ligase activity"/>
    <property type="evidence" value="ECO:0007669"/>
    <property type="project" value="UniProtKB-EC"/>
</dbReference>
<keyword evidence="6" id="KW-1185">Reference proteome</keyword>
<keyword evidence="5" id="KW-0456">Lyase</keyword>
<evidence type="ECO:0000313" key="5">
    <source>
        <dbReference type="EMBL" id="OEG20595.1"/>
    </source>
</evidence>
<keyword evidence="1 3" id="KW-0547">Nucleotide-binding</keyword>
<dbReference type="GO" id="GO:0016829">
    <property type="term" value="F:lyase activity"/>
    <property type="evidence" value="ECO:0007669"/>
    <property type="project" value="UniProtKB-KW"/>
</dbReference>
<dbReference type="SMART" id="SM00764">
    <property type="entry name" value="Citrate_ly_lig"/>
    <property type="match status" value="1"/>
</dbReference>
<proteinExistence type="predicted"/>
<dbReference type="EMBL" id="MIJY01000001">
    <property type="protein sequence ID" value="OEG20595.1"/>
    <property type="molecule type" value="Genomic_DNA"/>
</dbReference>
<dbReference type="PANTHER" id="PTHR40599">
    <property type="entry name" value="[CITRATE [PRO-3S]-LYASE] LIGASE"/>
    <property type="match status" value="1"/>
</dbReference>
<comment type="function">
    <text evidence="3">Acetylation of prosthetic group (2-(5''-phosphoribosyl)-3'-dephosphocoenzyme-A) of the gamma subunit of citrate lyase.</text>
</comment>
<dbReference type="SUPFAM" id="SSF55729">
    <property type="entry name" value="Acyl-CoA N-acyltransferases (Nat)"/>
    <property type="match status" value="1"/>
</dbReference>
<dbReference type="AlphaFoldDB" id="A0A1E5H6Y5"/>